<evidence type="ECO:0000313" key="3">
    <source>
        <dbReference type="Proteomes" id="UP001215549"/>
    </source>
</evidence>
<dbReference type="Proteomes" id="UP001215549">
    <property type="component" value="Chromosome"/>
</dbReference>
<feature type="domain" description="TNase-like" evidence="1">
    <location>
        <begin position="2"/>
        <end position="70"/>
    </location>
</feature>
<dbReference type="Gene3D" id="2.40.50.90">
    <property type="match status" value="1"/>
</dbReference>
<gene>
    <name evidence="2" type="ORF">JHX88_18105</name>
</gene>
<dbReference type="RefSeq" id="WP_076527885.1">
    <property type="nucleotide sequence ID" value="NZ_CP067140.1"/>
</dbReference>
<dbReference type="InterPro" id="IPR016071">
    <property type="entry name" value="Staphylococal_nuclease_OB-fold"/>
</dbReference>
<keyword evidence="3" id="KW-1185">Reference proteome</keyword>
<dbReference type="Pfam" id="PF00565">
    <property type="entry name" value="SNase"/>
    <property type="match status" value="1"/>
</dbReference>
<dbReference type="InterPro" id="IPR035437">
    <property type="entry name" value="SNase_OB-fold_sf"/>
</dbReference>
<name>A0ABY7S6M4_9RHOB</name>
<dbReference type="EMBL" id="CP067140">
    <property type="protein sequence ID" value="WCR02730.1"/>
    <property type="molecule type" value="Genomic_DNA"/>
</dbReference>
<sequence length="149" mass="16469">MAELVADRELSCQALDRDGYGRIIARCFANDQDIGAALVDAGLAWAFRRYSDDYAPQEAAAKAAGIGIWEADNQAPVDCRDDRWNRAAAAFPRAGCPIKGNIASNGERIYHTPWSPAYSRTKITEGKGERWFCDEAEAVSAGWRAARWR</sequence>
<organism evidence="2 3">
    <name type="scientific">Paracoccus saliphilus</name>
    <dbReference type="NCBI Taxonomy" id="405559"/>
    <lineage>
        <taxon>Bacteria</taxon>
        <taxon>Pseudomonadati</taxon>
        <taxon>Pseudomonadota</taxon>
        <taxon>Alphaproteobacteria</taxon>
        <taxon>Rhodobacterales</taxon>
        <taxon>Paracoccaceae</taxon>
        <taxon>Paracoccus</taxon>
    </lineage>
</organism>
<evidence type="ECO:0000259" key="1">
    <source>
        <dbReference type="Pfam" id="PF00565"/>
    </source>
</evidence>
<protein>
    <submittedName>
        <fullName evidence="2">Thermonuclease family protein</fullName>
    </submittedName>
</protein>
<evidence type="ECO:0000313" key="2">
    <source>
        <dbReference type="EMBL" id="WCR02730.1"/>
    </source>
</evidence>
<reference evidence="2 3" key="1">
    <citation type="submission" date="2021-01" db="EMBL/GenBank/DDBJ databases">
        <title>Biogeographic distribution of Paracoccus.</title>
        <authorList>
            <person name="Hollensteiner J."/>
            <person name="Leineberger J."/>
            <person name="Brinkhoff T."/>
            <person name="Daniel R."/>
        </authorList>
    </citation>
    <scope>NUCLEOTIDE SEQUENCE [LARGE SCALE GENOMIC DNA]</scope>
    <source>
        <strain evidence="2 3">DSM 18447</strain>
    </source>
</reference>
<proteinExistence type="predicted"/>
<accession>A0ABY7S6M4</accession>
<dbReference type="SUPFAM" id="SSF50199">
    <property type="entry name" value="Staphylococcal nuclease"/>
    <property type="match status" value="1"/>
</dbReference>